<dbReference type="PANTHER" id="PTHR30217:SF10">
    <property type="entry name" value="23S RRNA 5-HYDROXYCYTIDINE C2501 SYNTHASE"/>
    <property type="match status" value="1"/>
</dbReference>
<dbReference type="AlphaFoldDB" id="K1V8F6"/>
<name>K1V8F6_9ZZZZ</name>
<dbReference type="EMBL" id="AJWY01001095">
    <property type="protein sequence ID" value="EKC80256.1"/>
    <property type="molecule type" value="Genomic_DNA"/>
</dbReference>
<dbReference type="Pfam" id="PF01136">
    <property type="entry name" value="Peptidase_U32"/>
    <property type="match status" value="1"/>
</dbReference>
<dbReference type="GO" id="GO:0016787">
    <property type="term" value="F:hydrolase activity"/>
    <property type="evidence" value="ECO:0007669"/>
    <property type="project" value="UniProtKB-KW"/>
</dbReference>
<dbReference type="PROSITE" id="PS01276">
    <property type="entry name" value="PEPTIDASE_U32"/>
    <property type="match status" value="1"/>
</dbReference>
<comment type="caution">
    <text evidence="1">The sequence shown here is derived from an EMBL/GenBank/DDBJ whole genome shotgun (WGS) entry which is preliminary data.</text>
</comment>
<dbReference type="PANTHER" id="PTHR30217">
    <property type="entry name" value="PEPTIDASE U32 FAMILY"/>
    <property type="match status" value="1"/>
</dbReference>
<organism evidence="1">
    <name type="scientific">human gut metagenome</name>
    <dbReference type="NCBI Taxonomy" id="408170"/>
    <lineage>
        <taxon>unclassified sequences</taxon>
        <taxon>metagenomes</taxon>
        <taxon>organismal metagenomes</taxon>
    </lineage>
</organism>
<evidence type="ECO:0000313" key="1">
    <source>
        <dbReference type="EMBL" id="EKC80256.1"/>
    </source>
</evidence>
<protein>
    <submittedName>
        <fullName evidence="1">Peptidase U32</fullName>
        <ecNumber evidence="1">3.4.-.-</ecNumber>
    </submittedName>
</protein>
<dbReference type="EC" id="3.4.-.-" evidence="1"/>
<dbReference type="InterPro" id="IPR001539">
    <property type="entry name" value="Peptidase_U32"/>
</dbReference>
<gene>
    <name evidence="1" type="ORF">LEA_01576</name>
</gene>
<accession>K1V8F6</accession>
<dbReference type="InterPro" id="IPR051454">
    <property type="entry name" value="RNA/ubiquinone_mod_enzymes"/>
</dbReference>
<reference evidence="1" key="1">
    <citation type="journal article" date="2013" name="Environ. Microbiol.">
        <title>Microbiota from the distal guts of lean and obese adolescents exhibit partial functional redundancy besides clear differences in community structure.</title>
        <authorList>
            <person name="Ferrer M."/>
            <person name="Ruiz A."/>
            <person name="Lanza F."/>
            <person name="Haange S.B."/>
            <person name="Oberbach A."/>
            <person name="Till H."/>
            <person name="Bargiela R."/>
            <person name="Campoy C."/>
            <person name="Segura M.T."/>
            <person name="Richter M."/>
            <person name="von Bergen M."/>
            <person name="Seifert J."/>
            <person name="Suarez A."/>
        </authorList>
    </citation>
    <scope>NUCLEOTIDE SEQUENCE</scope>
</reference>
<proteinExistence type="predicted"/>
<keyword evidence="1" id="KW-0378">Hydrolase</keyword>
<sequence>LNTLVKDSEMSELKESVRRICKSGADALILQDLGVLRVVKDICPDIELHASTQMSVGTLYGIRTLADLGFSRAVLPRELSKDEIKYLCENSPIELEMFVHGALCMCVSGQCLLSAFLGSRSGNRGLCAQPCRLPFAAENGTGHDLSLKDLSLIECAPILSKTGISSFKIEGRMKRPEYVAAAVTALKNSLSGEYSSENSEDLCSLFHAPDLQRDITKMLWAEICSVSAKRKM</sequence>
<feature type="non-terminal residue" evidence="1">
    <location>
        <position position="1"/>
    </location>
</feature>